<evidence type="ECO:0000313" key="3">
    <source>
        <dbReference type="Proteomes" id="UP000242381"/>
    </source>
</evidence>
<keyword evidence="1" id="KW-0732">Signal</keyword>
<accession>A0A1X0SAY3</accession>
<name>A0A1X0SAY3_RHIZD</name>
<protein>
    <submittedName>
        <fullName evidence="2">Uncharacterized protein</fullName>
    </submittedName>
</protein>
<sequence length="102" mass="12007">MLHMFFFYILFLLKHDKIAVEYAEGTRHIKERYQGSFKALYHKLTIGYDKYKLLIEEGDVQSLEKNNPKKGCHLSIFAAAHRYLCSAKCQYLISLNWGIELC</sequence>
<evidence type="ECO:0000256" key="1">
    <source>
        <dbReference type="SAM" id="SignalP"/>
    </source>
</evidence>
<evidence type="ECO:0000313" key="2">
    <source>
        <dbReference type="EMBL" id="ORE21452.1"/>
    </source>
</evidence>
<gene>
    <name evidence="2" type="ORF">BCV71DRAFT_232335</name>
</gene>
<feature type="signal peptide" evidence="1">
    <location>
        <begin position="1"/>
        <end position="19"/>
    </location>
</feature>
<dbReference type="AlphaFoldDB" id="A0A1X0SAY3"/>
<feature type="chain" id="PRO_5012416669" evidence="1">
    <location>
        <begin position="20"/>
        <end position="102"/>
    </location>
</feature>
<dbReference type="Proteomes" id="UP000242381">
    <property type="component" value="Unassembled WGS sequence"/>
</dbReference>
<proteinExistence type="predicted"/>
<reference evidence="2 3" key="1">
    <citation type="journal article" date="2016" name="Proc. Natl. Acad. Sci. U.S.A.">
        <title>Lipid metabolic changes in an early divergent fungus govern the establishment of a mutualistic symbiosis with endobacteria.</title>
        <authorList>
            <person name="Lastovetsky O.A."/>
            <person name="Gaspar M.L."/>
            <person name="Mondo S.J."/>
            <person name="LaButti K.M."/>
            <person name="Sandor L."/>
            <person name="Grigoriev I.V."/>
            <person name="Henry S.A."/>
            <person name="Pawlowska T.E."/>
        </authorList>
    </citation>
    <scope>NUCLEOTIDE SEQUENCE [LARGE SCALE GENOMIC DNA]</scope>
    <source>
        <strain evidence="2 3">ATCC 11559</strain>
    </source>
</reference>
<organism evidence="2 3">
    <name type="scientific">Rhizopus microsporus</name>
    <dbReference type="NCBI Taxonomy" id="58291"/>
    <lineage>
        <taxon>Eukaryota</taxon>
        <taxon>Fungi</taxon>
        <taxon>Fungi incertae sedis</taxon>
        <taxon>Mucoromycota</taxon>
        <taxon>Mucoromycotina</taxon>
        <taxon>Mucoromycetes</taxon>
        <taxon>Mucorales</taxon>
        <taxon>Mucorineae</taxon>
        <taxon>Rhizopodaceae</taxon>
        <taxon>Rhizopus</taxon>
    </lineage>
</organism>
<dbReference type="EMBL" id="KV921279">
    <property type="protein sequence ID" value="ORE21452.1"/>
    <property type="molecule type" value="Genomic_DNA"/>
</dbReference>